<dbReference type="Pfam" id="PF04084">
    <property type="entry name" value="RecA-like_ORC2"/>
    <property type="match status" value="1"/>
</dbReference>
<keyword evidence="2" id="KW-0235">DNA replication</keyword>
<dbReference type="InterPro" id="IPR056772">
    <property type="entry name" value="RecA-like_ORC2"/>
</dbReference>
<comment type="function">
    <text evidence="2">Component of the origin recognition complex (ORC) that binds origins of replication. DNA-binding is ATP-dependent. ORC is required to assemble the pre-replication complex necessary to initiate DNA replication.</text>
</comment>
<evidence type="ECO:0000313" key="6">
    <source>
        <dbReference type="Proteomes" id="UP000267606"/>
    </source>
</evidence>
<feature type="domain" description="Origin recognition complex subunit 2 RecA-like" evidence="4">
    <location>
        <begin position="25"/>
        <end position="89"/>
    </location>
</feature>
<sequence>MRFAPTFKLKCDDHLPRDVIQECNSTERLFPRWLTYLAAGFNLIIFGLGSKRILLQNFCEKKLRDYTYVVVDGFQPTVNSRIIFQHLKCEFNNIIHE</sequence>
<gene>
    <name evidence="5" type="ORF">OFLC_LOCUS8178</name>
</gene>
<evidence type="ECO:0000256" key="1">
    <source>
        <dbReference type="ARBA" id="ARBA00019080"/>
    </source>
</evidence>
<dbReference type="PANTHER" id="PTHR14052">
    <property type="entry name" value="ORIGIN RECOGNITION COMPLEX SUBUNIT 2"/>
    <property type="match status" value="1"/>
</dbReference>
<evidence type="ECO:0000313" key="7">
    <source>
        <dbReference type="WBParaSite" id="OFLC_0000817801-mRNA-1"/>
    </source>
</evidence>
<comment type="similarity">
    <text evidence="2">Belongs to the ORC2 family.</text>
</comment>
<protein>
    <recommendedName>
        <fullName evidence="1 2">Origin recognition complex subunit 2</fullName>
    </recommendedName>
</protein>
<keyword evidence="3" id="KW-1133">Transmembrane helix</keyword>
<dbReference type="EMBL" id="UZAJ01009040">
    <property type="protein sequence ID" value="VDO54397.1"/>
    <property type="molecule type" value="Genomic_DNA"/>
</dbReference>
<keyword evidence="3" id="KW-0472">Membrane</keyword>
<evidence type="ECO:0000256" key="3">
    <source>
        <dbReference type="SAM" id="Phobius"/>
    </source>
</evidence>
<keyword evidence="2" id="KW-0539">Nucleus</keyword>
<name>A0A183HL17_9BILA</name>
<evidence type="ECO:0000259" key="4">
    <source>
        <dbReference type="Pfam" id="PF04084"/>
    </source>
</evidence>
<organism evidence="7">
    <name type="scientific">Onchocerca flexuosa</name>
    <dbReference type="NCBI Taxonomy" id="387005"/>
    <lineage>
        <taxon>Eukaryota</taxon>
        <taxon>Metazoa</taxon>
        <taxon>Ecdysozoa</taxon>
        <taxon>Nematoda</taxon>
        <taxon>Chromadorea</taxon>
        <taxon>Rhabditida</taxon>
        <taxon>Spirurina</taxon>
        <taxon>Spiruromorpha</taxon>
        <taxon>Filarioidea</taxon>
        <taxon>Onchocercidae</taxon>
        <taxon>Onchocerca</taxon>
    </lineage>
</organism>
<dbReference type="AlphaFoldDB" id="A0A183HL17"/>
<comment type="subcellular location">
    <subcellularLocation>
        <location evidence="2">Nucleus</location>
    </subcellularLocation>
</comment>
<evidence type="ECO:0000313" key="5">
    <source>
        <dbReference type="EMBL" id="VDO54397.1"/>
    </source>
</evidence>
<dbReference type="Proteomes" id="UP000267606">
    <property type="component" value="Unassembled WGS sequence"/>
</dbReference>
<keyword evidence="6" id="KW-1185">Reference proteome</keyword>
<dbReference type="WBParaSite" id="OFLC_0000817801-mRNA-1">
    <property type="protein sequence ID" value="OFLC_0000817801-mRNA-1"/>
    <property type="gene ID" value="OFLC_0000817801"/>
</dbReference>
<proteinExistence type="inferred from homology"/>
<dbReference type="STRING" id="387005.A0A183HL17"/>
<accession>A0A183HL17</accession>
<dbReference type="GO" id="GO:0003688">
    <property type="term" value="F:DNA replication origin binding"/>
    <property type="evidence" value="ECO:0007669"/>
    <property type="project" value="UniProtKB-UniRule"/>
</dbReference>
<reference evidence="7" key="1">
    <citation type="submission" date="2016-06" db="UniProtKB">
        <authorList>
            <consortium name="WormBaseParasite"/>
        </authorList>
    </citation>
    <scope>IDENTIFICATION</scope>
</reference>
<dbReference type="GO" id="GO:0005664">
    <property type="term" value="C:nuclear origin of replication recognition complex"/>
    <property type="evidence" value="ECO:0007669"/>
    <property type="project" value="UniProtKB-UniRule"/>
</dbReference>
<dbReference type="InterPro" id="IPR007220">
    <property type="entry name" value="ORC2"/>
</dbReference>
<evidence type="ECO:0000256" key="2">
    <source>
        <dbReference type="RuleBase" id="RU368084"/>
    </source>
</evidence>
<comment type="subunit">
    <text evidence="2">Component of the origin recognition complex (ORC).</text>
</comment>
<dbReference type="PANTHER" id="PTHR14052:SF0">
    <property type="entry name" value="ORIGIN RECOGNITION COMPLEX SUBUNIT 2"/>
    <property type="match status" value="1"/>
</dbReference>
<reference evidence="5 6" key="2">
    <citation type="submission" date="2018-11" db="EMBL/GenBank/DDBJ databases">
        <authorList>
            <consortium name="Pathogen Informatics"/>
        </authorList>
    </citation>
    <scope>NUCLEOTIDE SEQUENCE [LARGE SCALE GENOMIC DNA]</scope>
</reference>
<feature type="transmembrane region" description="Helical" evidence="3">
    <location>
        <begin position="33"/>
        <end position="54"/>
    </location>
</feature>
<keyword evidence="3" id="KW-0812">Transmembrane</keyword>
<dbReference type="GO" id="GO:0006260">
    <property type="term" value="P:DNA replication"/>
    <property type="evidence" value="ECO:0007669"/>
    <property type="project" value="UniProtKB-UniRule"/>
</dbReference>